<evidence type="ECO:0000313" key="7">
    <source>
        <dbReference type="Proteomes" id="UP001139409"/>
    </source>
</evidence>
<evidence type="ECO:0000256" key="1">
    <source>
        <dbReference type="ARBA" id="ARBA00005531"/>
    </source>
</evidence>
<gene>
    <name evidence="6" type="ORF">LDX50_26235</name>
</gene>
<feature type="active site" description="Acyl-thioester intermediate" evidence="3">
    <location>
        <position position="151"/>
    </location>
</feature>
<dbReference type="Pfam" id="PF00195">
    <property type="entry name" value="Chal_sti_synt_N"/>
    <property type="match status" value="1"/>
</dbReference>
<dbReference type="Pfam" id="PF02797">
    <property type="entry name" value="Chal_sti_synt_C"/>
    <property type="match status" value="1"/>
</dbReference>
<evidence type="ECO:0000256" key="3">
    <source>
        <dbReference type="PIRSR" id="PIRSR000451-1"/>
    </source>
</evidence>
<comment type="caution">
    <text evidence="6">The sequence shown here is derived from an EMBL/GenBank/DDBJ whole genome shotgun (WGS) entry which is preliminary data.</text>
</comment>
<dbReference type="PIRSF" id="PIRSF000451">
    <property type="entry name" value="PKS_III"/>
    <property type="match status" value="1"/>
</dbReference>
<reference evidence="6" key="1">
    <citation type="submission" date="2021-09" db="EMBL/GenBank/DDBJ databases">
        <title>Fulvivirga sp. isolated from coastal sediment.</title>
        <authorList>
            <person name="Yu H."/>
        </authorList>
    </citation>
    <scope>NUCLEOTIDE SEQUENCE</scope>
    <source>
        <strain evidence="6">1062</strain>
    </source>
</reference>
<dbReference type="PANTHER" id="PTHR11877">
    <property type="entry name" value="HYDROXYMETHYLGLUTARYL-COA SYNTHASE"/>
    <property type="match status" value="1"/>
</dbReference>
<dbReference type="InterPro" id="IPR012328">
    <property type="entry name" value="Chalcone/stilbene_synt_C"/>
</dbReference>
<dbReference type="Proteomes" id="UP001139409">
    <property type="component" value="Unassembled WGS sequence"/>
</dbReference>
<dbReference type="InterPro" id="IPR001099">
    <property type="entry name" value="Chalcone/stilbene_synt_N"/>
</dbReference>
<dbReference type="SUPFAM" id="SSF53901">
    <property type="entry name" value="Thiolase-like"/>
    <property type="match status" value="1"/>
</dbReference>
<dbReference type="GO" id="GO:0016747">
    <property type="term" value="F:acyltransferase activity, transferring groups other than amino-acyl groups"/>
    <property type="evidence" value="ECO:0007669"/>
    <property type="project" value="InterPro"/>
</dbReference>
<dbReference type="RefSeq" id="WP_225699259.1">
    <property type="nucleotide sequence ID" value="NZ_JAIXNE010000006.1"/>
</dbReference>
<comment type="similarity">
    <text evidence="1">Belongs to the thiolase-like superfamily. Chalcone/stilbene synthases family.</text>
</comment>
<dbReference type="Gene3D" id="3.40.47.10">
    <property type="match status" value="2"/>
</dbReference>
<dbReference type="CDD" id="cd00831">
    <property type="entry name" value="CHS_like"/>
    <property type="match status" value="1"/>
</dbReference>
<dbReference type="InterPro" id="IPR016039">
    <property type="entry name" value="Thiolase-like"/>
</dbReference>
<keyword evidence="7" id="KW-1185">Reference proteome</keyword>
<keyword evidence="2" id="KW-0808">Transferase</keyword>
<feature type="domain" description="Chalcone/stilbene synthase C-terminal" evidence="5">
    <location>
        <begin position="231"/>
        <end position="359"/>
    </location>
</feature>
<organism evidence="6 7">
    <name type="scientific">Fulvivirga sedimenti</name>
    <dbReference type="NCBI Taxonomy" id="2879465"/>
    <lineage>
        <taxon>Bacteria</taxon>
        <taxon>Pseudomonadati</taxon>
        <taxon>Bacteroidota</taxon>
        <taxon>Cytophagia</taxon>
        <taxon>Cytophagales</taxon>
        <taxon>Fulvivirgaceae</taxon>
        <taxon>Fulvivirga</taxon>
    </lineage>
</organism>
<protein>
    <submittedName>
        <fullName evidence="6">Type III polyketide synthase</fullName>
    </submittedName>
</protein>
<evidence type="ECO:0000259" key="5">
    <source>
        <dbReference type="Pfam" id="PF02797"/>
    </source>
</evidence>
<dbReference type="GO" id="GO:0030639">
    <property type="term" value="P:polyketide biosynthetic process"/>
    <property type="evidence" value="ECO:0007669"/>
    <property type="project" value="TreeGrafter"/>
</dbReference>
<dbReference type="InterPro" id="IPR011141">
    <property type="entry name" value="Polyketide_synthase_type-III"/>
</dbReference>
<name>A0A9X1HU92_9BACT</name>
<dbReference type="AlphaFoldDB" id="A0A9X1HU92"/>
<evidence type="ECO:0000256" key="2">
    <source>
        <dbReference type="ARBA" id="ARBA00022679"/>
    </source>
</evidence>
<dbReference type="PANTHER" id="PTHR11877:SF46">
    <property type="entry name" value="TYPE III POLYKETIDE SYNTHASE A"/>
    <property type="match status" value="1"/>
</dbReference>
<feature type="domain" description="Chalcone/stilbene synthase N-terminal" evidence="4">
    <location>
        <begin position="5"/>
        <end position="209"/>
    </location>
</feature>
<evidence type="ECO:0000259" key="4">
    <source>
        <dbReference type="Pfam" id="PF00195"/>
    </source>
</evidence>
<sequence length="364" mass="41011">MSTFIQAIGTAVPQYVISQNEVLQFMLKAHQLKGEDRKNLEVLYRATGIQTRYSVIKDYLQPDQNEFFPNNEELTPFPDTRQRQQKYRDEALELSLTAAKKCLETIDPSKITHLITVSCTGMYAPGLDIDLVNHLRLSPEVKRTAINFMGCYAAFNAIKVADAFCHSDKPVNALVVCTELCTLHFQKDNTENNFLANALFGDGSSALLLTNQKPATPSLEVSHFYSTLQTEGHEEMAWDIGNTGFEMKLSAYVPDFLKKGIDPMLNRLWEESNQREFDYYILHPGGKRILQVLEEKLGIGASENHFSRQVLKKFGNMSSATILFVLEALWNSGAMKNDQYNVLGLAFGPGLTLESMILTIHSHE</sequence>
<evidence type="ECO:0000313" key="6">
    <source>
        <dbReference type="EMBL" id="MCA6078399.1"/>
    </source>
</evidence>
<proteinExistence type="inferred from homology"/>
<dbReference type="EMBL" id="JAIXNE010000006">
    <property type="protein sequence ID" value="MCA6078399.1"/>
    <property type="molecule type" value="Genomic_DNA"/>
</dbReference>
<accession>A0A9X1HU92</accession>